<reference evidence="2" key="1">
    <citation type="journal article" date="2014" name="Int. J. Syst. Evol. Microbiol.">
        <title>Complete genome sequence of Corynebacterium casei LMG S-19264T (=DSM 44701T), isolated from a smear-ripened cheese.</title>
        <authorList>
            <consortium name="US DOE Joint Genome Institute (JGI-PGF)"/>
            <person name="Walter F."/>
            <person name="Albersmeier A."/>
            <person name="Kalinowski J."/>
            <person name="Ruckert C."/>
        </authorList>
    </citation>
    <scope>NUCLEOTIDE SEQUENCE</scope>
    <source>
        <strain evidence="2">CGMCC 1.15725</strain>
    </source>
</reference>
<dbReference type="EMBL" id="BMJQ01000006">
    <property type="protein sequence ID" value="GGF20086.1"/>
    <property type="molecule type" value="Genomic_DNA"/>
</dbReference>
<gene>
    <name evidence="2" type="ORF">GCM10011611_27640</name>
</gene>
<dbReference type="CDD" id="cd16329">
    <property type="entry name" value="LolA_like"/>
    <property type="match status" value="1"/>
</dbReference>
<dbReference type="AlphaFoldDB" id="A0A8J2YUL2"/>
<organism evidence="2 3">
    <name type="scientific">Aliidongia dinghuensis</name>
    <dbReference type="NCBI Taxonomy" id="1867774"/>
    <lineage>
        <taxon>Bacteria</taxon>
        <taxon>Pseudomonadati</taxon>
        <taxon>Pseudomonadota</taxon>
        <taxon>Alphaproteobacteria</taxon>
        <taxon>Rhodospirillales</taxon>
        <taxon>Dongiaceae</taxon>
        <taxon>Aliidongia</taxon>
    </lineage>
</organism>
<feature type="chain" id="PRO_5035179717" description="DUF1329 domain-containing protein" evidence="1">
    <location>
        <begin position="25"/>
        <end position="455"/>
    </location>
</feature>
<name>A0A8J2YUL2_9PROT</name>
<evidence type="ECO:0000313" key="2">
    <source>
        <dbReference type="EMBL" id="GGF20086.1"/>
    </source>
</evidence>
<keyword evidence="1" id="KW-0732">Signal</keyword>
<feature type="signal peptide" evidence="1">
    <location>
        <begin position="1"/>
        <end position="24"/>
    </location>
</feature>
<comment type="caution">
    <text evidence="2">The sequence shown here is derived from an EMBL/GenBank/DDBJ whole genome shotgun (WGS) entry which is preliminary data.</text>
</comment>
<dbReference type="RefSeq" id="WP_189046629.1">
    <property type="nucleotide sequence ID" value="NZ_BMJQ01000006.1"/>
</dbReference>
<keyword evidence="3" id="KW-1185">Reference proteome</keyword>
<dbReference type="Proteomes" id="UP000646365">
    <property type="component" value="Unassembled WGS sequence"/>
</dbReference>
<evidence type="ECO:0000313" key="3">
    <source>
        <dbReference type="Proteomes" id="UP000646365"/>
    </source>
</evidence>
<proteinExistence type="predicted"/>
<dbReference type="Pfam" id="PF07044">
    <property type="entry name" value="DUF1329"/>
    <property type="match status" value="1"/>
</dbReference>
<dbReference type="Gene3D" id="2.50.20.10">
    <property type="entry name" value="Lipoprotein localisation LolA/LolB/LppX"/>
    <property type="match status" value="1"/>
</dbReference>
<dbReference type="InterPro" id="IPR010752">
    <property type="entry name" value="DUF1329"/>
</dbReference>
<evidence type="ECO:0008006" key="4">
    <source>
        <dbReference type="Google" id="ProtNLM"/>
    </source>
</evidence>
<accession>A0A8J2YUL2</accession>
<sequence length="455" mass="50197">MATSAVLAAAALSLLLVCGSRGYAAVSAEEAAALHSTLTPMGAERAGSADGQIPAWTGGYTTVPPGYVEGAPRPDPFADERPILTITAANYKDHAEALPEGQKALFEKFPDYRMEVYPTHRTAAAPSAVYDAIFANATRAHAAPEGIAYGVEGAAGGIPFPIPKDGFEAIWNHLLAFWGAAREDSIRNYFVAAGGTRELTNQYREIVDFPYYYPGATPDSFGPYYFKRRELTNAPADLAGRGYLLLQPNNMARDHLQAWQYLPGERRVRKSPSLAYDTPTPDGAGIESFDDYYVFSGSPDRYQFRLIGKREMYIPYNNNRFYLKPVAAVAGPQHAAPDALRYELHRVWVVDAVLAPGHRHVAPHRRFYLDEDTWFAVYCDAWDADGRLWKFSHGTMYLVPDLPAVVLGSEFIYDLLGGGYLLSFTFNDEPVQFKETAAHPPSDFTPETLAVTGER</sequence>
<protein>
    <recommendedName>
        <fullName evidence="4">DUF1329 domain-containing protein</fullName>
    </recommendedName>
</protein>
<reference evidence="2" key="2">
    <citation type="submission" date="2020-09" db="EMBL/GenBank/DDBJ databases">
        <authorList>
            <person name="Sun Q."/>
            <person name="Zhou Y."/>
        </authorList>
    </citation>
    <scope>NUCLEOTIDE SEQUENCE</scope>
    <source>
        <strain evidence="2">CGMCC 1.15725</strain>
    </source>
</reference>
<evidence type="ECO:0000256" key="1">
    <source>
        <dbReference type="SAM" id="SignalP"/>
    </source>
</evidence>